<proteinExistence type="inferred from homology"/>
<dbReference type="EMBL" id="JACHGF010000001">
    <property type="protein sequence ID" value="MBB5282411.1"/>
    <property type="molecule type" value="Genomic_DNA"/>
</dbReference>
<dbReference type="InterPro" id="IPR024930">
    <property type="entry name" value="Skp_dom_sf"/>
</dbReference>
<dbReference type="SUPFAM" id="SSF111384">
    <property type="entry name" value="OmpH-like"/>
    <property type="match status" value="1"/>
</dbReference>
<organism evidence="6 7">
    <name type="scientific">Rhabdobacter roseus</name>
    <dbReference type="NCBI Taxonomy" id="1655419"/>
    <lineage>
        <taxon>Bacteria</taxon>
        <taxon>Pseudomonadati</taxon>
        <taxon>Bacteroidota</taxon>
        <taxon>Cytophagia</taxon>
        <taxon>Cytophagales</taxon>
        <taxon>Cytophagaceae</taxon>
        <taxon>Rhabdobacter</taxon>
    </lineage>
</organism>
<evidence type="ECO:0000256" key="2">
    <source>
        <dbReference type="ARBA" id="ARBA00022729"/>
    </source>
</evidence>
<evidence type="ECO:0000313" key="6">
    <source>
        <dbReference type="EMBL" id="MBB5282411.1"/>
    </source>
</evidence>
<dbReference type="GO" id="GO:0005829">
    <property type="term" value="C:cytosol"/>
    <property type="evidence" value="ECO:0007669"/>
    <property type="project" value="TreeGrafter"/>
</dbReference>
<reference evidence="6 7" key="1">
    <citation type="submission" date="2020-08" db="EMBL/GenBank/DDBJ databases">
        <title>Genomic Encyclopedia of Type Strains, Phase IV (KMG-IV): sequencing the most valuable type-strain genomes for metagenomic binning, comparative biology and taxonomic classification.</title>
        <authorList>
            <person name="Goeker M."/>
        </authorList>
    </citation>
    <scope>NUCLEOTIDE SEQUENCE [LARGE SCALE GENOMIC DNA]</scope>
    <source>
        <strain evidence="6 7">DSM 105074</strain>
    </source>
</reference>
<dbReference type="PANTHER" id="PTHR35089:SF1">
    <property type="entry name" value="CHAPERONE PROTEIN SKP"/>
    <property type="match status" value="1"/>
</dbReference>
<dbReference type="RefSeq" id="WP_184170509.1">
    <property type="nucleotide sequence ID" value="NZ_JACHGF010000001.1"/>
</dbReference>
<dbReference type="Proteomes" id="UP000557307">
    <property type="component" value="Unassembled WGS sequence"/>
</dbReference>
<evidence type="ECO:0000313" key="7">
    <source>
        <dbReference type="Proteomes" id="UP000557307"/>
    </source>
</evidence>
<keyword evidence="2 5" id="KW-0732">Signal</keyword>
<keyword evidence="7" id="KW-1185">Reference proteome</keyword>
<feature type="chain" id="PRO_5032690247" evidence="5">
    <location>
        <begin position="22"/>
        <end position="211"/>
    </location>
</feature>
<dbReference type="InterPro" id="IPR005632">
    <property type="entry name" value="Chaperone_Skp"/>
</dbReference>
<dbReference type="Pfam" id="PF03938">
    <property type="entry name" value="OmpH"/>
    <property type="match status" value="1"/>
</dbReference>
<feature type="compositionally biased region" description="Low complexity" evidence="4">
    <location>
        <begin position="182"/>
        <end position="211"/>
    </location>
</feature>
<dbReference type="Gene3D" id="3.30.910.20">
    <property type="entry name" value="Skp domain"/>
    <property type="match status" value="1"/>
</dbReference>
<evidence type="ECO:0000256" key="1">
    <source>
        <dbReference type="ARBA" id="ARBA00009091"/>
    </source>
</evidence>
<keyword evidence="3" id="KW-0175">Coiled coil</keyword>
<gene>
    <name evidence="6" type="ORF">HNQ92_000532</name>
</gene>
<dbReference type="PANTHER" id="PTHR35089">
    <property type="entry name" value="CHAPERONE PROTEIN SKP"/>
    <property type="match status" value="1"/>
</dbReference>
<evidence type="ECO:0000256" key="5">
    <source>
        <dbReference type="SAM" id="SignalP"/>
    </source>
</evidence>
<feature type="region of interest" description="Disordered" evidence="4">
    <location>
        <begin position="181"/>
        <end position="211"/>
    </location>
</feature>
<comment type="similarity">
    <text evidence="1">Belongs to the Skp family.</text>
</comment>
<comment type="caution">
    <text evidence="6">The sequence shown here is derived from an EMBL/GenBank/DDBJ whole genome shotgun (WGS) entry which is preliminary data.</text>
</comment>
<feature type="signal peptide" evidence="5">
    <location>
        <begin position="1"/>
        <end position="21"/>
    </location>
</feature>
<dbReference type="SMART" id="SM00935">
    <property type="entry name" value="OmpH"/>
    <property type="match status" value="1"/>
</dbReference>
<dbReference type="GO" id="GO:0051082">
    <property type="term" value="F:unfolded protein binding"/>
    <property type="evidence" value="ECO:0007669"/>
    <property type="project" value="InterPro"/>
</dbReference>
<dbReference type="AlphaFoldDB" id="A0A840TGR6"/>
<sequence>MKNKLSALLVVLAMVSTPLLAQTTPTTATPTKIGYTNVDFILEALPDSKKMQNELEVTKAQLDKALQDKYKEFQEKLDIYNKGANNMSDVIRADKEKELQNLQTSIQEFQRNSEQSFQNKYQQLLQPVLAKINDAIQAVGKENGFLYILDSGSGGGSPTILYVGSEDYNATDLILKKMGVDPKAAAQQQPAATTPASTTTPAKTTTTPPKK</sequence>
<protein>
    <submittedName>
        <fullName evidence="6">Outer membrane protein</fullName>
    </submittedName>
</protein>
<name>A0A840TGR6_9BACT</name>
<evidence type="ECO:0000256" key="4">
    <source>
        <dbReference type="SAM" id="MobiDB-lite"/>
    </source>
</evidence>
<feature type="coiled-coil region" evidence="3">
    <location>
        <begin position="92"/>
        <end position="119"/>
    </location>
</feature>
<dbReference type="GO" id="GO:0050821">
    <property type="term" value="P:protein stabilization"/>
    <property type="evidence" value="ECO:0007669"/>
    <property type="project" value="TreeGrafter"/>
</dbReference>
<evidence type="ECO:0000256" key="3">
    <source>
        <dbReference type="SAM" id="Coils"/>
    </source>
</evidence>
<accession>A0A840TGR6</accession>